<evidence type="ECO:0000259" key="2">
    <source>
        <dbReference type="Pfam" id="PF14326"/>
    </source>
</evidence>
<feature type="domain" description="DUF4384" evidence="2">
    <location>
        <begin position="578"/>
        <end position="656"/>
    </location>
</feature>
<dbReference type="PROSITE" id="PS51318">
    <property type="entry name" value="TAT"/>
    <property type="match status" value="1"/>
</dbReference>
<dbReference type="RefSeq" id="WP_096584513.1">
    <property type="nucleotide sequence ID" value="NZ_CAWNJS010000002.1"/>
</dbReference>
<dbReference type="Pfam" id="PF00656">
    <property type="entry name" value="Peptidase_C14"/>
    <property type="match status" value="1"/>
</dbReference>
<accession>A0A1Z4NAY2</accession>
<geneLocation type="plasmid" evidence="4">
    <name>Plasmid1 dna</name>
</geneLocation>
<dbReference type="InterPro" id="IPR050452">
    <property type="entry name" value="Metacaspase"/>
</dbReference>
<organism evidence="3 4">
    <name type="scientific">Tolypothrix tenuis PCC 7101</name>
    <dbReference type="NCBI Taxonomy" id="231146"/>
    <lineage>
        <taxon>Bacteria</taxon>
        <taxon>Bacillati</taxon>
        <taxon>Cyanobacteriota</taxon>
        <taxon>Cyanophyceae</taxon>
        <taxon>Nostocales</taxon>
        <taxon>Tolypothrichaceae</taxon>
        <taxon>Tolypothrix</taxon>
    </lineage>
</organism>
<evidence type="ECO:0000313" key="3">
    <source>
        <dbReference type="EMBL" id="BAZ02888.1"/>
    </source>
</evidence>
<keyword evidence="3" id="KW-0614">Plasmid</keyword>
<dbReference type="KEGG" id="ttq:NIES37_69010"/>
<dbReference type="PANTHER" id="PTHR48104">
    <property type="entry name" value="METACASPASE-4"/>
    <property type="match status" value="1"/>
</dbReference>
<dbReference type="InterPro" id="IPR006311">
    <property type="entry name" value="TAT_signal"/>
</dbReference>
<protein>
    <submittedName>
        <fullName evidence="3">Peptidase C14 caspase catalytic subunit p20</fullName>
    </submittedName>
</protein>
<name>A0A1Z4NAY2_9CYAN</name>
<gene>
    <name evidence="3" type="ORF">NIES37_69010</name>
</gene>
<evidence type="ECO:0000313" key="4">
    <source>
        <dbReference type="Proteomes" id="UP000218785"/>
    </source>
</evidence>
<keyword evidence="4" id="KW-1185">Reference proteome</keyword>
<dbReference type="SUPFAM" id="SSF52129">
    <property type="entry name" value="Caspase-like"/>
    <property type="match status" value="1"/>
</dbReference>
<dbReference type="GO" id="GO:0006508">
    <property type="term" value="P:proteolysis"/>
    <property type="evidence" value="ECO:0007669"/>
    <property type="project" value="InterPro"/>
</dbReference>
<dbReference type="AlphaFoldDB" id="A0A1Z4NAY2"/>
<dbReference type="GO" id="GO:0005737">
    <property type="term" value="C:cytoplasm"/>
    <property type="evidence" value="ECO:0007669"/>
    <property type="project" value="TreeGrafter"/>
</dbReference>
<feature type="domain" description="Peptidase C14 caspase" evidence="1">
    <location>
        <begin position="44"/>
        <end position="328"/>
    </location>
</feature>
<dbReference type="Gene3D" id="3.40.50.1460">
    <property type="match status" value="1"/>
</dbReference>
<evidence type="ECO:0000259" key="1">
    <source>
        <dbReference type="Pfam" id="PF00656"/>
    </source>
</evidence>
<reference evidence="3 4" key="1">
    <citation type="submission" date="2017-06" db="EMBL/GenBank/DDBJ databases">
        <title>Genome sequencing of cyanobaciteial culture collection at National Institute for Environmental Studies (NIES).</title>
        <authorList>
            <person name="Hirose Y."/>
            <person name="Shimura Y."/>
            <person name="Fujisawa T."/>
            <person name="Nakamura Y."/>
            <person name="Kawachi M."/>
        </authorList>
    </citation>
    <scope>NUCLEOTIDE SEQUENCE [LARGE SCALE GENOMIC DNA]</scope>
    <source>
        <strain evidence="3 4">NIES-37</strain>
        <plasmid evidence="4">Plasmid1 dna</plasmid>
    </source>
</reference>
<sequence>MPPIKRRHFLQFAGSTLSAIALSQSNFTQQANRYAQVIAQNTPRKLALLVGVNSYPSGIPSLKGCLSDVEMQYELLVHRFGFNPKDIVVITDEADLKPTRQNILDQFQTHLIDQAKPGDVVVFHFSGHGSRIIDPYPIPELIINGEVVPNTNKLNGTLVPRDRNTERSDVVQDIMGRSLFLLMYALKTNNVTAILDSCHSGGGTRGDLVFRAVSSRLDSGESAQPSETELEFQRRWMKDLQLSEAKLYDMRRQGIAKGVAIGSAQFDQFAAEAKFDNDTFHCGAFTYILTRYLWQASSVEGIGNTFVNLERSTNDLAIKSSMYQTPIIAANPETNSQKPTFFLNPVKPWAEAVVRKVKPGGEIEYWLGGISALSLEAKPKGIIWALIDAKGQEIGEIEQQDRKGLVGYGKLTKGESKNVQLGVLLREKIRGIPENLKLRVGLDVSLGEQLEIARASLASIDRIEVVSTGAEYILGRMTSSYLQQVKPKKIRDLPAVDSFGLFLPGLTPLANTFQKSGESASSAVERLQGRLISLLAGKLLKLITGSDAAFGGNGTKLNVTTAIIPKGSSTRTTPSQFLSGTDVQVKVRNNEKNNLYIAVISIGSSGKITPLFPYWNSAEIEAILAPQQEIITPQESDGYSFKLKGVGSQEILVLASFLPIRDALKGLKSIADIANPGGRTPVNIEGEQALGWVQELLGDLERNTRSIRVESSGDRIVAKSQLAAISTIINVVES</sequence>
<dbReference type="GO" id="GO:0004197">
    <property type="term" value="F:cysteine-type endopeptidase activity"/>
    <property type="evidence" value="ECO:0007669"/>
    <property type="project" value="InterPro"/>
</dbReference>
<dbReference type="EMBL" id="AP018249">
    <property type="protein sequence ID" value="BAZ02888.1"/>
    <property type="molecule type" value="Genomic_DNA"/>
</dbReference>
<dbReference type="InterPro" id="IPR029030">
    <property type="entry name" value="Caspase-like_dom_sf"/>
</dbReference>
<dbReference type="InterPro" id="IPR025493">
    <property type="entry name" value="DUF4384"/>
</dbReference>
<dbReference type="Proteomes" id="UP000218785">
    <property type="component" value="Plasmid plasmid1"/>
</dbReference>
<proteinExistence type="predicted"/>
<dbReference type="PANTHER" id="PTHR48104:SF30">
    <property type="entry name" value="METACASPASE-1"/>
    <property type="match status" value="1"/>
</dbReference>
<dbReference type="Pfam" id="PF14326">
    <property type="entry name" value="DUF4384"/>
    <property type="match status" value="1"/>
</dbReference>
<dbReference type="InterPro" id="IPR011600">
    <property type="entry name" value="Pept_C14_caspase"/>
</dbReference>